<dbReference type="EMBL" id="CP013065">
    <property type="protein sequence ID" value="ALM12878.1"/>
    <property type="molecule type" value="Genomic_DNA"/>
</dbReference>
<accession>A0A0S1SQS8</accession>
<feature type="transmembrane region" description="Helical" evidence="1">
    <location>
        <begin position="65"/>
        <end position="86"/>
    </location>
</feature>
<feature type="transmembrane region" description="Helical" evidence="1">
    <location>
        <begin position="98"/>
        <end position="117"/>
    </location>
</feature>
<protein>
    <submittedName>
        <fullName evidence="2">Uncharacterized protein</fullName>
    </submittedName>
</protein>
<reference evidence="2 3" key="2">
    <citation type="journal article" date="2016" name="PeerJ">
        <title>Analysis of five complete genome sequences for members of the class Peribacteria in the recently recognized Peregrinibacteria bacterial phylum.</title>
        <authorList>
            <person name="Anantharaman K."/>
            <person name="Brown C.T."/>
            <person name="Burstein D."/>
            <person name="Castelle C.J."/>
            <person name="Probst A.J."/>
            <person name="Thomas B.C."/>
            <person name="Williams K.H."/>
            <person name="Banfield J.F."/>
        </authorList>
    </citation>
    <scope>NUCLEOTIDE SEQUENCE [LARGE SCALE GENOMIC DNA]</scope>
    <source>
        <strain evidence="2">RIFOXYD1_FULL_PER-ii_59_16</strain>
    </source>
</reference>
<dbReference type="KEGG" id="prf:PeribacterA2_0177"/>
<accession>A0A0S1SN59</accession>
<organism evidence="2 3">
    <name type="scientific">Candidatus Peribacter riflensis</name>
    <dbReference type="NCBI Taxonomy" id="1735162"/>
    <lineage>
        <taxon>Bacteria</taxon>
        <taxon>Candidatus Peregrinibacteriota</taxon>
        <taxon>Candidatus Peribacteria</taxon>
        <taxon>Candidatus Peribacterales</taxon>
        <taxon>Candidatus Peribacteraceae</taxon>
        <taxon>Candidatus Peribacter</taxon>
    </lineage>
</organism>
<evidence type="ECO:0000313" key="2">
    <source>
        <dbReference type="EMBL" id="ALM12878.1"/>
    </source>
</evidence>
<sequence>MNSAIKILSSAVGLSLLWLVMGIVFVPLDAVDQFSNYFVFALLHALLFFLPLSIALFSTRMRWRIFSAAILVLYFMIVAFSLQFLFSSSLHKPVVSDLFTLLYMAPGMFPFALLTALGGSM</sequence>
<gene>
    <name evidence="2" type="ORF">PeribacterD1_0177</name>
</gene>
<keyword evidence="1" id="KW-0472">Membrane</keyword>
<accession>A0A0S1SIC4</accession>
<keyword evidence="1" id="KW-1133">Transmembrane helix</keyword>
<dbReference type="AlphaFoldDB" id="A0A0S1SIZ1"/>
<keyword evidence="1" id="KW-0812">Transmembrane</keyword>
<evidence type="ECO:0000313" key="3">
    <source>
        <dbReference type="Proteomes" id="UP000069135"/>
    </source>
</evidence>
<dbReference type="Proteomes" id="UP000069135">
    <property type="component" value="Chromosome"/>
</dbReference>
<dbReference type="STRING" id="1735162.PeribacterB2_0177"/>
<feature type="transmembrane region" description="Helical" evidence="1">
    <location>
        <begin position="7"/>
        <end position="28"/>
    </location>
</feature>
<evidence type="ECO:0000256" key="1">
    <source>
        <dbReference type="SAM" id="Phobius"/>
    </source>
</evidence>
<proteinExistence type="predicted"/>
<feature type="transmembrane region" description="Helical" evidence="1">
    <location>
        <begin position="34"/>
        <end position="58"/>
    </location>
</feature>
<name>A0A0S1SIZ1_9BACT</name>
<accession>A0A0S1SVM0</accession>
<reference evidence="3" key="1">
    <citation type="submission" date="2015-10" db="EMBL/GenBank/DDBJ databases">
        <title>Analysis of five complete genome sequences for members of the class Peribacteria in the recently recognized Peregrinibacteria bacterial phylum.</title>
        <authorList>
            <person name="Anantharaman K."/>
            <person name="Brown C.T."/>
            <person name="Burstein D."/>
            <person name="Castelle C.J."/>
            <person name="Probst A.J."/>
            <person name="Thomas B.C."/>
            <person name="Williams K.H."/>
            <person name="Banfield J.F."/>
        </authorList>
    </citation>
    <scope>NUCLEOTIDE SEQUENCE [LARGE SCALE GENOMIC DNA]</scope>
</reference>
<accession>A0A0S1SIZ1</accession>